<evidence type="ECO:0000313" key="5">
    <source>
        <dbReference type="Proteomes" id="UP000671862"/>
    </source>
</evidence>
<keyword evidence="5" id="KW-1185">Reference proteome</keyword>
<dbReference type="InterPro" id="IPR006675">
    <property type="entry name" value="HDIG_dom"/>
</dbReference>
<evidence type="ECO:0000256" key="1">
    <source>
        <dbReference type="SAM" id="Coils"/>
    </source>
</evidence>
<feature type="transmembrane region" description="Helical" evidence="2">
    <location>
        <begin position="7"/>
        <end position="27"/>
    </location>
</feature>
<dbReference type="InterPro" id="IPR037522">
    <property type="entry name" value="HD_GYP_dom"/>
</dbReference>
<evidence type="ECO:0000256" key="2">
    <source>
        <dbReference type="SAM" id="Phobius"/>
    </source>
</evidence>
<keyword evidence="2" id="KW-0812">Transmembrane</keyword>
<sequence>MIEKKRKILYIFLIAAVIITGFILYFLTKSEMAESATVFGSFIDNAFSNENFIVAQLDKNFFDSKLNRDLKNFLTVGANDYLVGIYYPVKTLKYVKPYKTGYLLYEIPETFLNLHPTGSKIYIITRGEKIVHSSDEELIGSSMEKFFMISARAKTRAGYTAIVGLRVGIFFVKWLLFSLPVVGLFLIMMYFMNNFYQFEKKLLTSVKLINRSLNESLKKLEEKREVSYVPENTTFEVVNELQEIIKKIFTSYSTILKEYKETNNILESTMAELEETYSELMERNIQIISALAEAIELKDAGTSNHSQNVMELSIMLAKELGVKDPTELEAIKYGSILHDIGKIGIPEYILNKTGKLSDEEFEIMKKHTIFGEKVIHTIPGWDLVADIVRHHHENIDGTGYPDGLSDGEISLRSQIVAIVDVFTALTEKRPYRGPLSIEKALEIIKNMVEKKFSRKVYEAFLKTLRKKGLFS</sequence>
<dbReference type="Proteomes" id="UP000671862">
    <property type="component" value="Chromosome"/>
</dbReference>
<gene>
    <name evidence="4" type="ORF">JYK00_07260</name>
</gene>
<keyword evidence="2" id="KW-0472">Membrane</keyword>
<feature type="domain" description="HD-GYP" evidence="3">
    <location>
        <begin position="280"/>
        <end position="471"/>
    </location>
</feature>
<dbReference type="Pfam" id="PF13487">
    <property type="entry name" value="HD_5"/>
    <property type="match status" value="1"/>
</dbReference>
<feature type="transmembrane region" description="Helical" evidence="2">
    <location>
        <begin position="174"/>
        <end position="192"/>
    </location>
</feature>
<dbReference type="Gene3D" id="1.10.3210.10">
    <property type="entry name" value="Hypothetical protein af1432"/>
    <property type="match status" value="1"/>
</dbReference>
<dbReference type="SMART" id="SM00471">
    <property type="entry name" value="HDc"/>
    <property type="match status" value="1"/>
</dbReference>
<dbReference type="InterPro" id="IPR003607">
    <property type="entry name" value="HD/PDEase_dom"/>
</dbReference>
<proteinExistence type="predicted"/>
<reference evidence="4 5" key="1">
    <citation type="submission" date="2021-03" db="EMBL/GenBank/DDBJ databases">
        <title>Thermosipho ferrireducens sp.nov., an anaerobic thermophilic iron-reducing bacterium isolated from a deep-sea hydrothermal sulfide deposits.</title>
        <authorList>
            <person name="Zeng X."/>
            <person name="Chen Y."/>
            <person name="Shao Z."/>
        </authorList>
    </citation>
    <scope>NUCLEOTIDE SEQUENCE [LARGE SCALE GENOMIC DNA]</scope>
    <source>
        <strain evidence="4 5">JL129W03</strain>
    </source>
</reference>
<dbReference type="PANTHER" id="PTHR43155:SF2">
    <property type="entry name" value="CYCLIC DI-GMP PHOSPHODIESTERASE PA4108"/>
    <property type="match status" value="1"/>
</dbReference>
<feature type="coiled-coil region" evidence="1">
    <location>
        <begin position="256"/>
        <end position="283"/>
    </location>
</feature>
<protein>
    <submittedName>
        <fullName evidence="4">HD-GYP domain-containing protein</fullName>
    </submittedName>
</protein>
<keyword evidence="2" id="KW-1133">Transmembrane helix</keyword>
<dbReference type="PROSITE" id="PS51832">
    <property type="entry name" value="HD_GYP"/>
    <property type="match status" value="1"/>
</dbReference>
<dbReference type="PANTHER" id="PTHR43155">
    <property type="entry name" value="CYCLIC DI-GMP PHOSPHODIESTERASE PA4108-RELATED"/>
    <property type="match status" value="1"/>
</dbReference>
<dbReference type="NCBIfam" id="TIGR00277">
    <property type="entry name" value="HDIG"/>
    <property type="match status" value="1"/>
</dbReference>
<name>A0ABX7S6W9_9BACT</name>
<evidence type="ECO:0000259" key="3">
    <source>
        <dbReference type="PROSITE" id="PS51832"/>
    </source>
</evidence>
<dbReference type="RefSeq" id="WP_207566250.1">
    <property type="nucleotide sequence ID" value="NZ_CP071446.1"/>
</dbReference>
<dbReference type="EMBL" id="CP071446">
    <property type="protein sequence ID" value="QTA37525.1"/>
    <property type="molecule type" value="Genomic_DNA"/>
</dbReference>
<organism evidence="4 5">
    <name type="scientific">Thermosipho ferrireducens</name>
    <dbReference type="NCBI Taxonomy" id="2571116"/>
    <lineage>
        <taxon>Bacteria</taxon>
        <taxon>Thermotogati</taxon>
        <taxon>Thermotogota</taxon>
        <taxon>Thermotogae</taxon>
        <taxon>Thermotogales</taxon>
        <taxon>Fervidobacteriaceae</taxon>
        <taxon>Thermosipho</taxon>
    </lineage>
</organism>
<keyword evidence="1" id="KW-0175">Coiled coil</keyword>
<accession>A0ABX7S6W9</accession>
<dbReference type="SUPFAM" id="SSF109604">
    <property type="entry name" value="HD-domain/PDEase-like"/>
    <property type="match status" value="1"/>
</dbReference>
<evidence type="ECO:0000313" key="4">
    <source>
        <dbReference type="EMBL" id="QTA37525.1"/>
    </source>
</evidence>
<dbReference type="CDD" id="cd00077">
    <property type="entry name" value="HDc"/>
    <property type="match status" value="1"/>
</dbReference>